<protein>
    <submittedName>
        <fullName evidence="2">Uncharacterized protein</fullName>
    </submittedName>
</protein>
<dbReference type="AlphaFoldDB" id="A0A1Y2EFI9"/>
<dbReference type="EMBL" id="MCFJ01000002">
    <property type="protein sequence ID" value="ORY70341.1"/>
    <property type="molecule type" value="Genomic_DNA"/>
</dbReference>
<dbReference type="GeneID" id="63774214"/>
<dbReference type="InParanoid" id="A0A1Y2EFI9"/>
<accession>A0A1Y2EFI9</accession>
<organism evidence="2 3">
    <name type="scientific">Pseudomassariella vexata</name>
    <dbReference type="NCBI Taxonomy" id="1141098"/>
    <lineage>
        <taxon>Eukaryota</taxon>
        <taxon>Fungi</taxon>
        <taxon>Dikarya</taxon>
        <taxon>Ascomycota</taxon>
        <taxon>Pezizomycotina</taxon>
        <taxon>Sordariomycetes</taxon>
        <taxon>Xylariomycetidae</taxon>
        <taxon>Amphisphaeriales</taxon>
        <taxon>Pseudomassariaceae</taxon>
        <taxon>Pseudomassariella</taxon>
    </lineage>
</organism>
<evidence type="ECO:0000313" key="2">
    <source>
        <dbReference type="EMBL" id="ORY70341.1"/>
    </source>
</evidence>
<evidence type="ECO:0000256" key="1">
    <source>
        <dbReference type="SAM" id="MobiDB-lite"/>
    </source>
</evidence>
<keyword evidence="3" id="KW-1185">Reference proteome</keyword>
<sequence>MSKASIIAKEKFNAVLNDAGRGDMYCRTNRYAVGKPVGNDLINHARTPTRRRSSAASQELPAFSLMQRLASSQMQRRRSSAASNGSMESMTEKTKLDIKEAMKVHGHS</sequence>
<dbReference type="RefSeq" id="XP_040720291.1">
    <property type="nucleotide sequence ID" value="XM_040858002.1"/>
</dbReference>
<gene>
    <name evidence="2" type="ORF">BCR38DRAFT_405957</name>
</gene>
<name>A0A1Y2EFI9_9PEZI</name>
<dbReference type="Proteomes" id="UP000193689">
    <property type="component" value="Unassembled WGS sequence"/>
</dbReference>
<evidence type="ECO:0000313" key="3">
    <source>
        <dbReference type="Proteomes" id="UP000193689"/>
    </source>
</evidence>
<reference evidence="2 3" key="1">
    <citation type="submission" date="2016-07" db="EMBL/GenBank/DDBJ databases">
        <title>Pervasive Adenine N6-methylation of Active Genes in Fungi.</title>
        <authorList>
            <consortium name="DOE Joint Genome Institute"/>
            <person name="Mondo S.J."/>
            <person name="Dannebaum R.O."/>
            <person name="Kuo R.C."/>
            <person name="Labutti K."/>
            <person name="Haridas S."/>
            <person name="Kuo A."/>
            <person name="Salamov A."/>
            <person name="Ahrendt S.R."/>
            <person name="Lipzen A."/>
            <person name="Sullivan W."/>
            <person name="Andreopoulos W.B."/>
            <person name="Clum A."/>
            <person name="Lindquist E."/>
            <person name="Daum C."/>
            <person name="Ramamoorthy G.K."/>
            <person name="Gryganskyi A."/>
            <person name="Culley D."/>
            <person name="Magnuson J.K."/>
            <person name="James T.Y."/>
            <person name="O'Malley M.A."/>
            <person name="Stajich J.E."/>
            <person name="Spatafora J.W."/>
            <person name="Visel A."/>
            <person name="Grigoriev I.V."/>
        </authorList>
    </citation>
    <scope>NUCLEOTIDE SEQUENCE [LARGE SCALE GENOMIC DNA]</scope>
    <source>
        <strain evidence="2 3">CBS 129021</strain>
    </source>
</reference>
<feature type="compositionally biased region" description="Basic and acidic residues" evidence="1">
    <location>
        <begin position="90"/>
        <end position="108"/>
    </location>
</feature>
<comment type="caution">
    <text evidence="2">The sequence shown here is derived from an EMBL/GenBank/DDBJ whole genome shotgun (WGS) entry which is preliminary data.</text>
</comment>
<feature type="region of interest" description="Disordered" evidence="1">
    <location>
        <begin position="71"/>
        <end position="108"/>
    </location>
</feature>
<proteinExistence type="predicted"/>